<organism evidence="1">
    <name type="scientific">Arundo donax</name>
    <name type="common">Giant reed</name>
    <name type="synonym">Donax arundinaceus</name>
    <dbReference type="NCBI Taxonomy" id="35708"/>
    <lineage>
        <taxon>Eukaryota</taxon>
        <taxon>Viridiplantae</taxon>
        <taxon>Streptophyta</taxon>
        <taxon>Embryophyta</taxon>
        <taxon>Tracheophyta</taxon>
        <taxon>Spermatophyta</taxon>
        <taxon>Magnoliopsida</taxon>
        <taxon>Liliopsida</taxon>
        <taxon>Poales</taxon>
        <taxon>Poaceae</taxon>
        <taxon>PACMAD clade</taxon>
        <taxon>Arundinoideae</taxon>
        <taxon>Arundineae</taxon>
        <taxon>Arundo</taxon>
    </lineage>
</organism>
<evidence type="ECO:0000313" key="1">
    <source>
        <dbReference type="EMBL" id="JAD33129.1"/>
    </source>
</evidence>
<sequence length="36" mass="4099">MLRPLIGNQSDHLSSSSIRITLYILYNYVTVLSAQM</sequence>
<dbReference type="AlphaFoldDB" id="A0A0A8Z182"/>
<reference evidence="1" key="1">
    <citation type="submission" date="2014-09" db="EMBL/GenBank/DDBJ databases">
        <authorList>
            <person name="Magalhaes I.L.F."/>
            <person name="Oliveira U."/>
            <person name="Santos F.R."/>
            <person name="Vidigal T.H.D.A."/>
            <person name="Brescovit A.D."/>
            <person name="Santos A.J."/>
        </authorList>
    </citation>
    <scope>NUCLEOTIDE SEQUENCE</scope>
    <source>
        <tissue evidence="1">Shoot tissue taken approximately 20 cm above the soil surface</tissue>
    </source>
</reference>
<protein>
    <submittedName>
        <fullName evidence="1">Uncharacterized protein</fullName>
    </submittedName>
</protein>
<name>A0A0A8Z182_ARUDO</name>
<dbReference type="EMBL" id="GBRH01264766">
    <property type="protein sequence ID" value="JAD33129.1"/>
    <property type="molecule type" value="Transcribed_RNA"/>
</dbReference>
<reference evidence="1" key="2">
    <citation type="journal article" date="2015" name="Data Brief">
        <title>Shoot transcriptome of the giant reed, Arundo donax.</title>
        <authorList>
            <person name="Barrero R.A."/>
            <person name="Guerrero F.D."/>
            <person name="Moolhuijzen P."/>
            <person name="Goolsby J.A."/>
            <person name="Tidwell J."/>
            <person name="Bellgard S.E."/>
            <person name="Bellgard M.I."/>
        </authorList>
    </citation>
    <scope>NUCLEOTIDE SEQUENCE</scope>
    <source>
        <tissue evidence="1">Shoot tissue taken approximately 20 cm above the soil surface</tissue>
    </source>
</reference>
<accession>A0A0A8Z182</accession>
<proteinExistence type="predicted"/>